<sequence>MNNSGYTAAQWAAINSGITQVLVGKLSNLPTADELTTLLNGKQNVLTFDNVPTSGSNNPVKSGGLYELFAAIDAKLPSDASANNKLVAENRLAAYVGGIIGALDATFDLTSADGHVTFKMTQADGVITSVQILTSDIASAAALTTLGGQVSTNASDIAALQALYNALQQSAPQIIEPTDTWPVANPSDTVIYRVIDRVNMPPEYYSDYMYNGTTMVLMATYNNAIDPRPKKGSANLVTSGGVFDNIGALDISELNATGGTLATYATLDAALAAIPSDYQKGGMSIKFVHTSDNKYVQHFCKAQSFTTDTTYWEKTNLEEEVSQLGQEADENTEAITGIITVVKSTNLLNPAACVLGYIDATTGDVVASSDRYASDFILVSEAGLYCNAYSGYGVAGRAAVYDENKAFLRYFSSNVYTYQAGDAYVRWTLDKTKVETPTAYIIKGTSSGEYTPYSAPKYFIKAEGIQEGTIINSMIASNTIAIDKIAFKHIVYGANRLDPSACSAGYINMNTGAFVANSDRLATDFIPVSTNGLYCYIVNWYGVIGKAAVYDINQQYLRGLDSPAYTYQDGDAFVRWTLDNRYLSSSYVIEGTQPGTYVPYTPPKKEINQENIPEIGTNNIANGAVTLEKLAPGITFPATLPAISLCGKNAIKAVASSIAAGGSLQITDFPQYLKANGVVSFSAKLTTFNELFVGFGNGDTNSIQVKIDGTNVQIVKSGSQTWQAFQWAHGLTISDFIDVTFNNDWLNPKIVVATKSGIFVQAVNQLPSLEMYGLPTVVMGSGTSVTNAELRATSDKFNKPIWVFGDSYTSLYTERWTYQMMKNIGIENFLICGLAGGGSNGLYADLQKALAFGTPKYLIWCLGMNDSYEAWNAKFELLKPLCASMGTELILQTIPIPNLETSSRQVAINAAIRTSGYRYIDACDAMCPNNTYPWYTGYCADGVHPTELGAKVLAARFLSDFPEFMQQT</sequence>
<dbReference type="SUPFAM" id="SSF52266">
    <property type="entry name" value="SGNH hydrolase"/>
    <property type="match status" value="1"/>
</dbReference>
<protein>
    <submittedName>
        <fullName evidence="1">Ester hydrolase</fullName>
        <ecNumber evidence="1">3.1.1.1</ecNumber>
    </submittedName>
</protein>
<dbReference type="InterPro" id="IPR036514">
    <property type="entry name" value="SGNH_hydro_sf"/>
</dbReference>
<proteinExistence type="predicted"/>
<keyword evidence="1" id="KW-0378">Hydrolase</keyword>
<dbReference type="CDD" id="cd00229">
    <property type="entry name" value="SGNH_hydrolase"/>
    <property type="match status" value="1"/>
</dbReference>
<gene>
    <name evidence="1" type="primary">o16</name>
</gene>
<evidence type="ECO:0000313" key="1">
    <source>
        <dbReference type="EMBL" id="CAH19077.1"/>
    </source>
</evidence>
<name>Q335P4_9ZZZZ</name>
<accession>Q335P4</accession>
<dbReference type="EMBL" id="AJ811967">
    <property type="protein sequence ID" value="CAH19077.1"/>
    <property type="molecule type" value="Genomic_DNA"/>
</dbReference>
<dbReference type="Gene3D" id="3.40.50.1110">
    <property type="entry name" value="SGNH hydrolase"/>
    <property type="match status" value="1"/>
</dbReference>
<dbReference type="AlphaFoldDB" id="Q335P4"/>
<reference evidence="1" key="1">
    <citation type="journal article" date="2005" name="Chem. Biol.">
        <title>Microbial enzymes mined from the Urania deep-sea hypersaline anoxic basin.</title>
        <authorList>
            <person name="Ferrer M."/>
            <person name="Golyshina O.V."/>
            <person name="Chernikova T.N."/>
            <person name="Khachane A.N."/>
            <person name="Martins Dos Santos V.A."/>
            <person name="Yakimov M.M."/>
            <person name="Timmis K.N."/>
            <person name="Golyshin P.N."/>
        </authorList>
    </citation>
    <scope>NUCLEOTIDE SEQUENCE</scope>
</reference>
<dbReference type="GO" id="GO:0106435">
    <property type="term" value="F:carboxylesterase activity"/>
    <property type="evidence" value="ECO:0007669"/>
    <property type="project" value="UniProtKB-EC"/>
</dbReference>
<dbReference type="EC" id="3.1.1.1" evidence="1"/>
<organism evidence="1">
    <name type="scientific">uncultured prokaryote</name>
    <dbReference type="NCBI Taxonomy" id="198431"/>
    <lineage>
        <taxon>unclassified sequences</taxon>
        <taxon>environmental samples</taxon>
    </lineage>
</organism>